<accession>A0A7S3DG91</accession>
<name>A0A7S3DG91_9EUKA</name>
<dbReference type="EMBL" id="HBIB01029005">
    <property type="protein sequence ID" value="CAE0256629.1"/>
    <property type="molecule type" value="Transcribed_RNA"/>
</dbReference>
<dbReference type="GO" id="GO:0016301">
    <property type="term" value="F:kinase activity"/>
    <property type="evidence" value="ECO:0007669"/>
    <property type="project" value="TreeGrafter"/>
</dbReference>
<proteinExistence type="predicted"/>
<keyword evidence="1" id="KW-0547">Nucleotide-binding</keyword>
<dbReference type="GO" id="GO:0005524">
    <property type="term" value="F:ATP binding"/>
    <property type="evidence" value="ECO:0007669"/>
    <property type="project" value="UniProtKB-KW"/>
</dbReference>
<evidence type="ECO:0008006" key="5">
    <source>
        <dbReference type="Google" id="ProtNLM"/>
    </source>
</evidence>
<dbReference type="PANTHER" id="PTHR20873">
    <property type="entry name" value="L-SERYL-TRNA(SEC) KINASE"/>
    <property type="match status" value="1"/>
</dbReference>
<dbReference type="PANTHER" id="PTHR20873:SF0">
    <property type="entry name" value="L-SERYL-TRNA(SEC) KINASE"/>
    <property type="match status" value="1"/>
</dbReference>
<gene>
    <name evidence="3" type="ORF">PBIL07802_LOCUS18885</name>
    <name evidence="4" type="ORF">PBIL07802_LOCUS18886</name>
</gene>
<dbReference type="InterPro" id="IPR013641">
    <property type="entry name" value="KTI12/PSTK"/>
</dbReference>
<dbReference type="InterPro" id="IPR052648">
    <property type="entry name" value="Ser-tRNA(Sec)_kinase"/>
</dbReference>
<dbReference type="Pfam" id="PF08433">
    <property type="entry name" value="KTI12"/>
    <property type="match status" value="1"/>
</dbReference>
<dbReference type="AlphaFoldDB" id="A0A7S3DG91"/>
<organism evidence="4">
    <name type="scientific">Palpitomonas bilix</name>
    <dbReference type="NCBI Taxonomy" id="652834"/>
    <lineage>
        <taxon>Eukaryota</taxon>
        <taxon>Eukaryota incertae sedis</taxon>
    </lineage>
</organism>
<evidence type="ECO:0000256" key="2">
    <source>
        <dbReference type="ARBA" id="ARBA00022840"/>
    </source>
</evidence>
<protein>
    <recommendedName>
        <fullName evidence="5">L-seryl-tRNA(Sec) kinase</fullName>
    </recommendedName>
</protein>
<keyword evidence="2" id="KW-0067">ATP-binding</keyword>
<dbReference type="InterPro" id="IPR027417">
    <property type="entry name" value="P-loop_NTPase"/>
</dbReference>
<evidence type="ECO:0000313" key="4">
    <source>
        <dbReference type="EMBL" id="CAE0256630.1"/>
    </source>
</evidence>
<dbReference type="EMBL" id="HBIB01029006">
    <property type="protein sequence ID" value="CAE0256630.1"/>
    <property type="molecule type" value="Transcribed_RNA"/>
</dbReference>
<evidence type="ECO:0000313" key="3">
    <source>
        <dbReference type="EMBL" id="CAE0256629.1"/>
    </source>
</evidence>
<dbReference type="Gene3D" id="3.40.50.300">
    <property type="entry name" value="P-loop containing nucleotide triphosphate hydrolases"/>
    <property type="match status" value="1"/>
</dbReference>
<evidence type="ECO:0000256" key="1">
    <source>
        <dbReference type="ARBA" id="ARBA00022741"/>
    </source>
</evidence>
<dbReference type="GO" id="GO:0000049">
    <property type="term" value="F:tRNA binding"/>
    <property type="evidence" value="ECO:0007669"/>
    <property type="project" value="TreeGrafter"/>
</dbReference>
<reference evidence="4" key="1">
    <citation type="submission" date="2021-01" db="EMBL/GenBank/DDBJ databases">
        <authorList>
            <person name="Corre E."/>
            <person name="Pelletier E."/>
            <person name="Niang G."/>
            <person name="Scheremetjew M."/>
            <person name="Finn R."/>
            <person name="Kale V."/>
            <person name="Holt S."/>
            <person name="Cochrane G."/>
            <person name="Meng A."/>
            <person name="Brown T."/>
            <person name="Cohen L."/>
        </authorList>
    </citation>
    <scope>NUCLEOTIDE SEQUENCE</scope>
    <source>
        <strain evidence="4">NIES-2562</strain>
    </source>
</reference>
<dbReference type="SUPFAM" id="SSF52540">
    <property type="entry name" value="P-loop containing nucleoside triphosphate hydrolases"/>
    <property type="match status" value="1"/>
</dbReference>
<sequence>MKGILLLCGLPGAGKSTAGLHADDVIKSVGAESKLISFDGIESQIKREQLKDPAVFDVQVWNEARRIAKEQVRSCCNANHAQDLVLIVDDNMHYRSMRREYYRLARDYGCPFLLIYVHSDPEVAWERNSARVEGRIPSDTFWRMVSLFEEPSAEEMPENHIVVFENEDGLDYSCLDSAICRLLESPLDFIPAPAFDADGEALRQELAREDTRNSFMHQLDLALRKKVGEAIVALKAAMDRGGSVAPVEFAQRARRANDERRIFLGLVRDCLGRVDGGRESECSRITSLLENVSLENAVVNLVEEFTCIISVALV</sequence>